<accession>A0A080WPS9</accession>
<dbReference type="OrthoDB" id="5406275at2759"/>
<dbReference type="InParanoid" id="A0A080WPS9"/>
<protein>
    <submittedName>
        <fullName evidence="1">Uncharacterized protein</fullName>
    </submittedName>
</protein>
<dbReference type="HOGENOM" id="CLU_1950343_0_0_1"/>
<gene>
    <name evidence="1" type="ORF">TERG_12620</name>
</gene>
<dbReference type="VEuPathDB" id="FungiDB:TERG_12620"/>
<organism evidence="1 2">
    <name type="scientific">Trichophyton rubrum (strain ATCC MYA-4607 / CBS 118892)</name>
    <name type="common">Athlete's foot fungus</name>
    <dbReference type="NCBI Taxonomy" id="559305"/>
    <lineage>
        <taxon>Eukaryota</taxon>
        <taxon>Fungi</taxon>
        <taxon>Dikarya</taxon>
        <taxon>Ascomycota</taxon>
        <taxon>Pezizomycotina</taxon>
        <taxon>Eurotiomycetes</taxon>
        <taxon>Eurotiomycetidae</taxon>
        <taxon>Onygenales</taxon>
        <taxon>Arthrodermataceae</taxon>
        <taxon>Trichophyton</taxon>
    </lineage>
</organism>
<dbReference type="GeneID" id="10371179"/>
<keyword evidence="2" id="KW-1185">Reference proteome</keyword>
<dbReference type="STRING" id="559305.A0A080WPS9"/>
<dbReference type="Proteomes" id="UP000008864">
    <property type="component" value="Unassembled WGS sequence"/>
</dbReference>
<sequence>MWSDLSIENIMPGIQLLVGISSGFAGQLGKDPKESRDKVMESVKKLNNWFTDAKAKIEDLAGKEQEKILGQMDSRIQQVAEDTTKLPPPEPTTAEAINTGAAKVKDAAKSAIEFNADKNPMAVWVRRQP</sequence>
<reference evidence="2" key="1">
    <citation type="journal article" date="2012" name="MBio">
        <title>Comparative genome analysis of Trichophyton rubrum and related dermatophytes reveals candidate genes involved in infection.</title>
        <authorList>
            <person name="Martinez D.A."/>
            <person name="Oliver B.G."/>
            <person name="Graeser Y."/>
            <person name="Goldberg J.M."/>
            <person name="Li W."/>
            <person name="Martinez-Rossi N.M."/>
            <person name="Monod M."/>
            <person name="Shelest E."/>
            <person name="Barton R.C."/>
            <person name="Birch E."/>
            <person name="Brakhage A.A."/>
            <person name="Chen Z."/>
            <person name="Gurr S.J."/>
            <person name="Heiman D."/>
            <person name="Heitman J."/>
            <person name="Kosti I."/>
            <person name="Rossi A."/>
            <person name="Saif S."/>
            <person name="Samalova M."/>
            <person name="Saunders C.W."/>
            <person name="Shea T."/>
            <person name="Summerbell R.C."/>
            <person name="Xu J."/>
            <person name="Young S."/>
            <person name="Zeng Q."/>
            <person name="Birren B.W."/>
            <person name="Cuomo C.A."/>
            <person name="White T.C."/>
        </authorList>
    </citation>
    <scope>NUCLEOTIDE SEQUENCE [LARGE SCALE GENOMIC DNA]</scope>
    <source>
        <strain evidence="2">ATCC MYA-4607 / CBS 118892</strain>
    </source>
</reference>
<name>A0A080WPS9_TRIRC</name>
<proteinExistence type="predicted"/>
<dbReference type="AlphaFoldDB" id="A0A080WPS9"/>
<evidence type="ECO:0000313" key="2">
    <source>
        <dbReference type="Proteomes" id="UP000008864"/>
    </source>
</evidence>
<dbReference type="EMBL" id="GG700658">
    <property type="protein sequence ID" value="KFL62897.1"/>
    <property type="molecule type" value="Genomic_DNA"/>
</dbReference>
<evidence type="ECO:0000313" key="1">
    <source>
        <dbReference type="EMBL" id="KFL62897.1"/>
    </source>
</evidence>
<dbReference type="RefSeq" id="XP_003231627.2">
    <property type="nucleotide sequence ID" value="XM_003231579.2"/>
</dbReference>